<organism evidence="1 2">
    <name type="scientific">Tychonema bourrellyi FEM_GT703</name>
    <dbReference type="NCBI Taxonomy" id="2040638"/>
    <lineage>
        <taxon>Bacteria</taxon>
        <taxon>Bacillati</taxon>
        <taxon>Cyanobacteriota</taxon>
        <taxon>Cyanophyceae</taxon>
        <taxon>Oscillatoriophycideae</taxon>
        <taxon>Oscillatoriales</taxon>
        <taxon>Microcoleaceae</taxon>
        <taxon>Tychonema</taxon>
    </lineage>
</organism>
<accession>A0A2G4EZC3</accession>
<proteinExistence type="predicted"/>
<dbReference type="Proteomes" id="UP000226442">
    <property type="component" value="Unassembled WGS sequence"/>
</dbReference>
<comment type="caution">
    <text evidence="1">The sequence shown here is derived from an EMBL/GenBank/DDBJ whole genome shotgun (WGS) entry which is preliminary data.</text>
</comment>
<sequence length="63" mass="7198">MRNENLGNLGCRHCRHFQQQGRRGGHCHLLGVDVHSGWKACPLVLPPFAPSWEHPETARVKQF</sequence>
<protein>
    <submittedName>
        <fullName evidence="1">Uncharacterized protein</fullName>
    </submittedName>
</protein>
<reference evidence="1" key="1">
    <citation type="submission" date="2017-10" db="EMBL/GenBank/DDBJ databases">
        <title>Draft genome sequence of the planktic cyanobacteria Tychonema bourrellyi isolated from alpine lentic freshwater.</title>
        <authorList>
            <person name="Tett A."/>
            <person name="Armanini F."/>
            <person name="Asnicar F."/>
            <person name="Boscaini A."/>
            <person name="Pasolli E."/>
            <person name="Zolfo M."/>
            <person name="Donati C."/>
            <person name="Salmaso N."/>
            <person name="Segata N."/>
        </authorList>
    </citation>
    <scope>NUCLEOTIDE SEQUENCE</scope>
    <source>
        <strain evidence="1">FEM_GT703</strain>
    </source>
</reference>
<dbReference type="EMBL" id="NXIB02000075">
    <property type="protein sequence ID" value="PHX54861.1"/>
    <property type="molecule type" value="Genomic_DNA"/>
</dbReference>
<evidence type="ECO:0000313" key="1">
    <source>
        <dbReference type="EMBL" id="PHX54861.1"/>
    </source>
</evidence>
<name>A0A2G4EZC3_9CYAN</name>
<evidence type="ECO:0000313" key="2">
    <source>
        <dbReference type="Proteomes" id="UP000226442"/>
    </source>
</evidence>
<keyword evidence="2" id="KW-1185">Reference proteome</keyword>
<gene>
    <name evidence="1" type="ORF">CP500_013855</name>
</gene>
<dbReference type="AlphaFoldDB" id="A0A2G4EZC3"/>
<dbReference type="OrthoDB" id="515968at2"/>